<dbReference type="EMBL" id="BNCO01000027">
    <property type="protein sequence ID" value="GIL57158.1"/>
    <property type="molecule type" value="Genomic_DNA"/>
</dbReference>
<reference evidence="2" key="1">
    <citation type="journal article" date="2021" name="Proc. Natl. Acad. Sci. U.S.A.">
        <title>Three genomes in the algal genus Volvox reveal the fate of a haploid sex-determining region after a transition to homothallism.</title>
        <authorList>
            <person name="Yamamoto K."/>
            <person name="Hamaji T."/>
            <person name="Kawai-Toyooka H."/>
            <person name="Matsuzaki R."/>
            <person name="Takahashi F."/>
            <person name="Nishimura Y."/>
            <person name="Kawachi M."/>
            <person name="Noguchi H."/>
            <person name="Minakuchi Y."/>
            <person name="Umen J.G."/>
            <person name="Toyoda A."/>
            <person name="Nozaki H."/>
        </authorList>
    </citation>
    <scope>NUCLEOTIDE SEQUENCE</scope>
    <source>
        <strain evidence="2">NIES-3780</strain>
    </source>
</reference>
<feature type="region of interest" description="Disordered" evidence="1">
    <location>
        <begin position="1326"/>
        <end position="1374"/>
    </location>
</feature>
<gene>
    <name evidence="2" type="ORF">Vafri_12467</name>
</gene>
<proteinExistence type="predicted"/>
<feature type="region of interest" description="Disordered" evidence="1">
    <location>
        <begin position="1868"/>
        <end position="1899"/>
    </location>
</feature>
<organism evidence="2 3">
    <name type="scientific">Volvox africanus</name>
    <dbReference type="NCBI Taxonomy" id="51714"/>
    <lineage>
        <taxon>Eukaryota</taxon>
        <taxon>Viridiplantae</taxon>
        <taxon>Chlorophyta</taxon>
        <taxon>core chlorophytes</taxon>
        <taxon>Chlorophyceae</taxon>
        <taxon>CS clade</taxon>
        <taxon>Chlamydomonadales</taxon>
        <taxon>Volvocaceae</taxon>
        <taxon>Volvox</taxon>
    </lineage>
</organism>
<feature type="region of interest" description="Disordered" evidence="1">
    <location>
        <begin position="774"/>
        <end position="807"/>
    </location>
</feature>
<evidence type="ECO:0000313" key="2">
    <source>
        <dbReference type="EMBL" id="GIL57158.1"/>
    </source>
</evidence>
<feature type="compositionally biased region" description="Gly residues" evidence="1">
    <location>
        <begin position="1888"/>
        <end position="1898"/>
    </location>
</feature>
<feature type="region of interest" description="Disordered" evidence="1">
    <location>
        <begin position="563"/>
        <end position="588"/>
    </location>
</feature>
<feature type="region of interest" description="Disordered" evidence="1">
    <location>
        <begin position="103"/>
        <end position="143"/>
    </location>
</feature>
<feature type="compositionally biased region" description="Low complexity" evidence="1">
    <location>
        <begin position="1329"/>
        <end position="1339"/>
    </location>
</feature>
<feature type="region of interest" description="Disordered" evidence="1">
    <location>
        <begin position="1396"/>
        <end position="1415"/>
    </location>
</feature>
<dbReference type="Proteomes" id="UP000747399">
    <property type="component" value="Unassembled WGS sequence"/>
</dbReference>
<feature type="compositionally biased region" description="Polar residues" evidence="1">
    <location>
        <begin position="243"/>
        <end position="262"/>
    </location>
</feature>
<accession>A0A8J4BER8</accession>
<feature type="compositionally biased region" description="Low complexity" evidence="1">
    <location>
        <begin position="1406"/>
        <end position="1415"/>
    </location>
</feature>
<keyword evidence="3" id="KW-1185">Reference proteome</keyword>
<feature type="compositionally biased region" description="Basic and acidic residues" evidence="1">
    <location>
        <begin position="1870"/>
        <end position="1881"/>
    </location>
</feature>
<protein>
    <submittedName>
        <fullName evidence="2">Uncharacterized protein</fullName>
    </submittedName>
</protein>
<evidence type="ECO:0000256" key="1">
    <source>
        <dbReference type="SAM" id="MobiDB-lite"/>
    </source>
</evidence>
<feature type="compositionally biased region" description="Low complexity" evidence="1">
    <location>
        <begin position="189"/>
        <end position="200"/>
    </location>
</feature>
<feature type="region of interest" description="Disordered" evidence="1">
    <location>
        <begin position="242"/>
        <end position="263"/>
    </location>
</feature>
<feature type="region of interest" description="Disordered" evidence="1">
    <location>
        <begin position="602"/>
        <end position="653"/>
    </location>
</feature>
<name>A0A8J4BER8_9CHLO</name>
<sequence length="1930" mass="201939">MRSGCACDGRPQIGTGAVLGLAPISTIEHAVNGRGIFQPRSVTIEYGWSLLYQYHTPGRRAVAARTDSKAWSSARRAAATSIAAAAAPLAPFPIFHSANSAVAASGPRLSPGSTRPPPSSLEATDTTKIRNAGSGSPSIQHHRSLSLRPAAGEDNGSYAGSRAAALILEGLAERRSLSDSPRHVPRRISTAGRAQQAARSGAHHKRADPSKQWAVATAWPGPHCGDGAAEARDCVIWPVPLGPQQQLTNHPNSHHANQGQQRQHLEDLVGFATLGKSARDIVAVNRVLTHVPHCENAGSRAPGLTAKGGNGAINGAGISYKCAEDCNHSGAGTDSDRGGAQGEAWGAERTGFQLAELPSPGTTLAVGIATAATVATAAAAAKGSEPSCMSKDRPYVNSSASLSHVAVRYFTHPGEVTGAAFSCGGRSDFNGSVRITTNGTGTSLACTTGVRGIRSRDRSVGSDCNHTGNVRNIHIGDHSGSSASGSCAGPNGARGAPAGADFISTGRACSARSAGRATQCDWKAGWARARGGSVAPAPAPAEYSSSPDQLSDLRTAAQTYMHTAGAPGAGGASSDQKMGKRRRSVGMSGAVWGHSPQALGFAPAPGIRAPGSAERPTAQRPSGLTPRLSLRRPTTGTETQNGGARQAAEPVPSSVPQAGEIAAFAGAGAGAGAVTAASAVFCRNVGGRGSGSDDDGLGGNGGRGRGERVVLLRQAAPGDFMSMPSLHGAALRTPVGALPAQVVHADAGIQTVAASLRRGVEACEWSHDTDVAGCQSRHRRVSRGAGRGGGESPAETDVGRGPTRGSVGLGCPSEAECSSGSAGGQRIPTRRFLGRWRELLSALRAAKSVAEVEHLVSLYGDGFGSEHVAAALEVLSDAVTLPCGSVEAVGSSARCDSVGTAATAASTVPAASAASSASSAEQRQYQAQPIVRRLLDISIRLLAQQRRLSATCLLALLVRPRQLGLVPEPEWVLPVLKKLITAAPSLEPGQLVVLLETLAAGNMWEYAPASGTVARRLALRMAQQLEVALPHLPVDLAARALGAVARLAPRGFGPFLEREAQRDAGGFAVQWAIRRAREAATGAVAGWYEIGGGLGNGHPAVVAWAGRYVDHSFSTTYMSYLRTALLRRAVGGEDVMRFLDAIVRFAEWPGVAGLRNLDHLMELERHGTTAAAAGNVAASTAASASVAVVRSSRGSAGRSTNTDMALYSTKPCYIRSQIHLAANTPQATALAPVGSEGLLSDSVTSAGAVSAGGDPSDCPPQPVCALSPLDSHMGSEKEVIRPLRRAVMLPRTAPPPVDGVAAAMATATAAVAAKAAVMAKAAGVGRFASSESQSSIPSSRRSELQPCNRVAQQQARPQRRPPPAPGRSTAEVSRHVVAADSHTAILMDLISLVPAPPTPSGSAREAPAATAAAATTASPHGQEPLCDLDLYCNALWALVRLGVRPSPPWVSALLAATQSHLPSMRPGTLARLWWALCVVRWAPAPVWRAAVMSAISGTAAALAPDQVCMILGGFGMWSCKPRRSWLDGLLAQVQPKLPAFHATSCTALAFACAKMGYRPRVAFLRPYLQQCSSQLPYMDSRNLVNLLWALHRLCLHHSLPAEWRARFLTACRGLMHLPDTQQPSSQQPSQRPEAVLASQVTGCTGSVFQVHRQYNIAGRNGDSGDATMLWRYGLRAGLVQGEGRPPAEHPPFTPSQLALLLLVVTKCGLAPGPLWRAEYWRACEAALPYMPPMALAAVLNGVWRLRISPPLRWTRAFFAASEAVLGSTSPSLLVQYAKLLLRTPMRPLGAWVRAYRSRLDSQLASMSRGQLDVCMRMIRTVSWRRRRTAPRGWLLRSARTQAEAAERWQRTQARLRRQRPLQLQPVTTERWQRRGRERKQAAMDGVPGAAGTGTGTGEGSEVYVRRVCATARGWGEVRMAASAEMRTAKL</sequence>
<feature type="region of interest" description="Disordered" evidence="1">
    <location>
        <begin position="175"/>
        <end position="210"/>
    </location>
</feature>
<comment type="caution">
    <text evidence="2">The sequence shown here is derived from an EMBL/GenBank/DDBJ whole genome shotgun (WGS) entry which is preliminary data.</text>
</comment>
<feature type="compositionally biased region" description="Polar residues" evidence="1">
    <location>
        <begin position="632"/>
        <end position="643"/>
    </location>
</feature>
<evidence type="ECO:0000313" key="3">
    <source>
        <dbReference type="Proteomes" id="UP000747399"/>
    </source>
</evidence>